<protein>
    <recommendedName>
        <fullName evidence="4">V-type ATP synthase subunit E</fullName>
    </recommendedName>
</protein>
<comment type="caution">
    <text evidence="2">The sequence shown here is derived from an EMBL/GenBank/DDBJ whole genome shotgun (WGS) entry which is preliminary data.</text>
</comment>
<gene>
    <name evidence="2" type="ORF">KEM10_03215</name>
</gene>
<dbReference type="Proteomes" id="UP000708576">
    <property type="component" value="Unassembled WGS sequence"/>
</dbReference>
<proteinExistence type="predicted"/>
<sequence length="201" mass="22006">MNDNKENLEGIVAKLKEQGINAGEAEKQRIIEEAKKQAEAIISDAEAQKKTIIDEANTKAEQTGKNAQTALKQASRDMVEATKVAVLKYMESIFGGLTESLFTQEQYLQELVKAVVASIEGNKTVSVPADTLKGMEAFITSEGLKQQVELKPLANSDAKIEVQSNDKSGVQFVLSDSDIQQAMFALLNKDLVERITQSQED</sequence>
<accession>A0ABS5JR62</accession>
<dbReference type="EMBL" id="JAGUCO010000001">
    <property type="protein sequence ID" value="MBS2097272.1"/>
    <property type="molecule type" value="Genomic_DNA"/>
</dbReference>
<name>A0ABS5JR62_9BACT</name>
<evidence type="ECO:0000313" key="2">
    <source>
        <dbReference type="EMBL" id="MBS2097272.1"/>
    </source>
</evidence>
<evidence type="ECO:0000256" key="1">
    <source>
        <dbReference type="SAM" id="Coils"/>
    </source>
</evidence>
<feature type="coiled-coil region" evidence="1">
    <location>
        <begin position="28"/>
        <end position="55"/>
    </location>
</feature>
<organism evidence="2 3">
    <name type="scientific">Carboxylicivirga linearis</name>
    <dbReference type="NCBI Taxonomy" id="1628157"/>
    <lineage>
        <taxon>Bacteria</taxon>
        <taxon>Pseudomonadati</taxon>
        <taxon>Bacteroidota</taxon>
        <taxon>Bacteroidia</taxon>
        <taxon>Marinilabiliales</taxon>
        <taxon>Marinilabiliaceae</taxon>
        <taxon>Carboxylicivirga</taxon>
    </lineage>
</organism>
<evidence type="ECO:0000313" key="3">
    <source>
        <dbReference type="Proteomes" id="UP000708576"/>
    </source>
</evidence>
<keyword evidence="1" id="KW-0175">Coiled coil</keyword>
<dbReference type="RefSeq" id="WP_212213425.1">
    <property type="nucleotide sequence ID" value="NZ_JAGUCO010000001.1"/>
</dbReference>
<keyword evidence="3" id="KW-1185">Reference proteome</keyword>
<evidence type="ECO:0008006" key="4">
    <source>
        <dbReference type="Google" id="ProtNLM"/>
    </source>
</evidence>
<reference evidence="2 3" key="1">
    <citation type="journal article" date="2015" name="Int. J. Syst. Evol. Microbiol.">
        <title>Carboxylicivirga linearis sp. nov., isolated from a sea cucumber culture pond.</title>
        <authorList>
            <person name="Wang F.Q."/>
            <person name="Zhou Y.X."/>
            <person name="Lin X.Z."/>
            <person name="Chen G.J."/>
            <person name="Du Z.J."/>
        </authorList>
    </citation>
    <scope>NUCLEOTIDE SEQUENCE [LARGE SCALE GENOMIC DNA]</scope>
    <source>
        <strain evidence="2 3">FB218</strain>
    </source>
</reference>
<dbReference type="Gene3D" id="1.20.5.2950">
    <property type="match status" value="1"/>
</dbReference>